<keyword evidence="2" id="KW-1185">Reference proteome</keyword>
<accession>A0AAV7G7H7</accession>
<dbReference type="EMBL" id="JAGFBR010000012">
    <property type="protein sequence ID" value="KAH0457799.1"/>
    <property type="molecule type" value="Genomic_DNA"/>
</dbReference>
<evidence type="ECO:0000313" key="2">
    <source>
        <dbReference type="Proteomes" id="UP000775213"/>
    </source>
</evidence>
<protein>
    <submittedName>
        <fullName evidence="1">Uncharacterized protein</fullName>
    </submittedName>
</protein>
<evidence type="ECO:0000313" key="1">
    <source>
        <dbReference type="EMBL" id="KAH0457799.1"/>
    </source>
</evidence>
<dbReference type="AlphaFoldDB" id="A0AAV7G7H7"/>
<reference evidence="1 2" key="1">
    <citation type="journal article" date="2021" name="Hortic Res">
        <title>Chromosome-scale assembly of the Dendrobium chrysotoxum genome enhances the understanding of orchid evolution.</title>
        <authorList>
            <person name="Zhang Y."/>
            <person name="Zhang G.Q."/>
            <person name="Zhang D."/>
            <person name="Liu X.D."/>
            <person name="Xu X.Y."/>
            <person name="Sun W.H."/>
            <person name="Yu X."/>
            <person name="Zhu X."/>
            <person name="Wang Z.W."/>
            <person name="Zhao X."/>
            <person name="Zhong W.Y."/>
            <person name="Chen H."/>
            <person name="Yin W.L."/>
            <person name="Huang T."/>
            <person name="Niu S.C."/>
            <person name="Liu Z.J."/>
        </authorList>
    </citation>
    <scope>NUCLEOTIDE SEQUENCE [LARGE SCALE GENOMIC DNA]</scope>
    <source>
        <strain evidence="1">Lindl</strain>
    </source>
</reference>
<sequence length="77" mass="8165">MFPISMLSDTIREVSALPSQRCAGSSPAITLSSTSKFANFEYLPNSGGRIPVNLLLKRRISVSLGSLPMLGGIAPEN</sequence>
<proteinExistence type="predicted"/>
<organism evidence="1 2">
    <name type="scientific">Dendrobium chrysotoxum</name>
    <name type="common">Orchid</name>
    <dbReference type="NCBI Taxonomy" id="161865"/>
    <lineage>
        <taxon>Eukaryota</taxon>
        <taxon>Viridiplantae</taxon>
        <taxon>Streptophyta</taxon>
        <taxon>Embryophyta</taxon>
        <taxon>Tracheophyta</taxon>
        <taxon>Spermatophyta</taxon>
        <taxon>Magnoliopsida</taxon>
        <taxon>Liliopsida</taxon>
        <taxon>Asparagales</taxon>
        <taxon>Orchidaceae</taxon>
        <taxon>Epidendroideae</taxon>
        <taxon>Malaxideae</taxon>
        <taxon>Dendrobiinae</taxon>
        <taxon>Dendrobium</taxon>
    </lineage>
</organism>
<dbReference type="Proteomes" id="UP000775213">
    <property type="component" value="Unassembled WGS sequence"/>
</dbReference>
<comment type="caution">
    <text evidence="1">The sequence shown here is derived from an EMBL/GenBank/DDBJ whole genome shotgun (WGS) entry which is preliminary data.</text>
</comment>
<gene>
    <name evidence="1" type="ORF">IEQ34_013114</name>
</gene>
<name>A0AAV7G7H7_DENCH</name>